<dbReference type="PROSITE" id="PS51585">
    <property type="entry name" value="SAM_MT_TPMT"/>
    <property type="match status" value="1"/>
</dbReference>
<dbReference type="InterPro" id="IPR029063">
    <property type="entry name" value="SAM-dependent_MTases_sf"/>
</dbReference>
<reference evidence="9" key="1">
    <citation type="submission" date="2022-12" db="EMBL/GenBank/DDBJ databases">
        <authorList>
            <person name="Alioto T."/>
            <person name="Alioto T."/>
            <person name="Gomez Garrido J."/>
        </authorList>
    </citation>
    <scope>NUCLEOTIDE SEQUENCE</scope>
</reference>
<dbReference type="EMBL" id="OX395143">
    <property type="protein sequence ID" value="CAI5798008.1"/>
    <property type="molecule type" value="Genomic_DNA"/>
</dbReference>
<name>A0AA35PU43_9SAUR</name>
<evidence type="ECO:0000256" key="1">
    <source>
        <dbReference type="ARBA" id="ARBA00004969"/>
    </source>
</evidence>
<evidence type="ECO:0000256" key="7">
    <source>
        <dbReference type="ARBA" id="ARBA00047619"/>
    </source>
</evidence>
<evidence type="ECO:0000256" key="4">
    <source>
        <dbReference type="ARBA" id="ARBA00022679"/>
    </source>
</evidence>
<keyword evidence="4" id="KW-0808">Transferase</keyword>
<evidence type="ECO:0000256" key="5">
    <source>
        <dbReference type="ARBA" id="ARBA00022691"/>
    </source>
</evidence>
<evidence type="ECO:0000256" key="3">
    <source>
        <dbReference type="ARBA" id="ARBA00022603"/>
    </source>
</evidence>
<dbReference type="AlphaFoldDB" id="A0AA35PU43"/>
<dbReference type="GO" id="GO:0032259">
    <property type="term" value="P:methylation"/>
    <property type="evidence" value="ECO:0007669"/>
    <property type="project" value="UniProtKB-KW"/>
</dbReference>
<dbReference type="SUPFAM" id="SSF53335">
    <property type="entry name" value="S-adenosyl-L-methionine-dependent methyltransferases"/>
    <property type="match status" value="1"/>
</dbReference>
<dbReference type="InterPro" id="IPR008854">
    <property type="entry name" value="TPMT"/>
</dbReference>
<dbReference type="PANTHER" id="PTHR44307">
    <property type="entry name" value="PHOSPHOETHANOLAMINE METHYLTRANSFERASE"/>
    <property type="match status" value="1"/>
</dbReference>
<dbReference type="Gene3D" id="3.40.50.150">
    <property type="entry name" value="Vaccinia Virus protein VP39"/>
    <property type="match status" value="1"/>
</dbReference>
<sequence>MLDLKQGQRVLDVGCGLGGSDFYMAKEFGVEVLGMDLSHNMVELALERAQKETGSLS</sequence>
<proteinExistence type="predicted"/>
<dbReference type="CDD" id="cd02440">
    <property type="entry name" value="AdoMet_MTases"/>
    <property type="match status" value="1"/>
</dbReference>
<organism evidence="9 10">
    <name type="scientific">Podarcis lilfordi</name>
    <name type="common">Lilford's wall lizard</name>
    <dbReference type="NCBI Taxonomy" id="74358"/>
    <lineage>
        <taxon>Eukaryota</taxon>
        <taxon>Metazoa</taxon>
        <taxon>Chordata</taxon>
        <taxon>Craniata</taxon>
        <taxon>Vertebrata</taxon>
        <taxon>Euteleostomi</taxon>
        <taxon>Lepidosauria</taxon>
        <taxon>Squamata</taxon>
        <taxon>Bifurcata</taxon>
        <taxon>Unidentata</taxon>
        <taxon>Episquamata</taxon>
        <taxon>Laterata</taxon>
        <taxon>Lacertibaenia</taxon>
        <taxon>Lacertidae</taxon>
        <taxon>Podarcis</taxon>
    </lineage>
</organism>
<keyword evidence="3" id="KW-0489">Methyltransferase</keyword>
<comment type="catalytic activity">
    <reaction evidence="8">
        <text>N-methylethanolamine phosphate + S-adenosyl-L-methionine = N,N-dimethylethanolamine phosphate + S-adenosyl-L-homocysteine + H(+)</text>
        <dbReference type="Rhea" id="RHEA:25321"/>
        <dbReference type="ChEBI" id="CHEBI:15378"/>
        <dbReference type="ChEBI" id="CHEBI:57781"/>
        <dbReference type="ChEBI" id="CHEBI:57856"/>
        <dbReference type="ChEBI" id="CHEBI:58641"/>
        <dbReference type="ChEBI" id="CHEBI:59789"/>
        <dbReference type="EC" id="2.1.1.103"/>
    </reaction>
    <physiologicalReaction direction="left-to-right" evidence="8">
        <dbReference type="Rhea" id="RHEA:25322"/>
    </physiologicalReaction>
</comment>
<keyword evidence="10" id="KW-1185">Reference proteome</keyword>
<accession>A0AA35PU43</accession>
<evidence type="ECO:0000256" key="8">
    <source>
        <dbReference type="ARBA" id="ARBA00047841"/>
    </source>
</evidence>
<protein>
    <recommendedName>
        <fullName evidence="6">phosphoethanolamine N-methyltransferase</fullName>
        <ecNumber evidence="6">2.1.1.103</ecNumber>
    </recommendedName>
</protein>
<dbReference type="Proteomes" id="UP001178461">
    <property type="component" value="Chromosome 16"/>
</dbReference>
<dbReference type="EC" id="2.1.1.103" evidence="6"/>
<evidence type="ECO:0000256" key="2">
    <source>
        <dbReference type="ARBA" id="ARBA00005189"/>
    </source>
</evidence>
<keyword evidence="5" id="KW-0949">S-adenosyl-L-methionine</keyword>
<evidence type="ECO:0000313" key="10">
    <source>
        <dbReference type="Proteomes" id="UP001178461"/>
    </source>
</evidence>
<comment type="pathway">
    <text evidence="1">Phospholipid metabolism; phosphatidylcholine biosynthesis.</text>
</comment>
<dbReference type="PANTHER" id="PTHR44307:SF2">
    <property type="entry name" value="PHOSPHOETHANOLAMINE METHYLTRANSFERASE ISOFORM X1"/>
    <property type="match status" value="1"/>
</dbReference>
<gene>
    <name evidence="9" type="ORF">PODLI_1B027540</name>
</gene>
<dbReference type="Pfam" id="PF02353">
    <property type="entry name" value="CMAS"/>
    <property type="match status" value="1"/>
</dbReference>
<comment type="pathway">
    <text evidence="2">Lipid metabolism.</text>
</comment>
<dbReference type="GO" id="GO:0000234">
    <property type="term" value="F:phosphoethanolamine N-methyltransferase activity"/>
    <property type="evidence" value="ECO:0007669"/>
    <property type="project" value="UniProtKB-EC"/>
</dbReference>
<evidence type="ECO:0000313" key="9">
    <source>
        <dbReference type="EMBL" id="CAI5798008.1"/>
    </source>
</evidence>
<comment type="catalytic activity">
    <reaction evidence="7">
        <text>N,N-dimethylethanolamine phosphate + S-adenosyl-L-methionine = phosphocholine + S-adenosyl-L-homocysteine + H(+)</text>
        <dbReference type="Rhea" id="RHEA:25325"/>
        <dbReference type="ChEBI" id="CHEBI:15378"/>
        <dbReference type="ChEBI" id="CHEBI:57856"/>
        <dbReference type="ChEBI" id="CHEBI:58641"/>
        <dbReference type="ChEBI" id="CHEBI:59789"/>
        <dbReference type="ChEBI" id="CHEBI:295975"/>
        <dbReference type="EC" id="2.1.1.103"/>
    </reaction>
    <physiologicalReaction direction="left-to-right" evidence="7">
        <dbReference type="Rhea" id="RHEA:25326"/>
    </physiologicalReaction>
</comment>
<evidence type="ECO:0000256" key="6">
    <source>
        <dbReference type="ARBA" id="ARBA00035674"/>
    </source>
</evidence>